<proteinExistence type="predicted"/>
<protein>
    <recommendedName>
        <fullName evidence="3">DUF4240 domain-containing protein</fullName>
    </recommendedName>
</protein>
<reference evidence="1 2" key="1">
    <citation type="submission" date="2021-01" db="EMBL/GenBank/DDBJ databases">
        <title>Whole genome shotgun sequence of Microbispora amethystogenes NBRC 101907.</title>
        <authorList>
            <person name="Komaki H."/>
            <person name="Tamura T."/>
        </authorList>
    </citation>
    <scope>NUCLEOTIDE SEQUENCE [LARGE SCALE GENOMIC DNA]</scope>
    <source>
        <strain evidence="1 2">NBRC 101907</strain>
    </source>
</reference>
<gene>
    <name evidence="1" type="ORF">Mam01_37670</name>
</gene>
<organism evidence="1 2">
    <name type="scientific">Microbispora amethystogenes</name>
    <dbReference type="NCBI Taxonomy" id="1427754"/>
    <lineage>
        <taxon>Bacteria</taxon>
        <taxon>Bacillati</taxon>
        <taxon>Actinomycetota</taxon>
        <taxon>Actinomycetes</taxon>
        <taxon>Streptosporangiales</taxon>
        <taxon>Streptosporangiaceae</taxon>
        <taxon>Microbispora</taxon>
    </lineage>
</organism>
<dbReference type="RefSeq" id="WP_204286579.1">
    <property type="nucleotide sequence ID" value="NZ_BAABEJ010000014.1"/>
</dbReference>
<dbReference type="Proteomes" id="UP000651728">
    <property type="component" value="Unassembled WGS sequence"/>
</dbReference>
<sequence>MTDETFWGFIGALGGVIDEDGADLLGERLTSLKAEAVEAFCLLLAGKVRALTALPLEGRPVRDVGDEGRPPIPLVGDAYENLLYAVVASGRTRYEAVLADPAAVEGEEWEAGQAELLVDVVATALWDVAGLDWAGNFDPMLSCLPDGGRWCETYRGSAWKSAPGAYMKAAHAMDQALNDSAEWRAWWSQTGLRKVEVSVTVNADRSRERVERGKETVRASFDRDRSYFADRDPAPLSLVDEFGEVLPRRRRAGLLHAVGRRRRFGRELTHVPEVCHARSAR</sequence>
<name>A0ABQ4FFS5_9ACTN</name>
<evidence type="ECO:0008006" key="3">
    <source>
        <dbReference type="Google" id="ProtNLM"/>
    </source>
</evidence>
<accession>A0ABQ4FFS5</accession>
<dbReference type="EMBL" id="BOOB01000027">
    <property type="protein sequence ID" value="GIH33603.1"/>
    <property type="molecule type" value="Genomic_DNA"/>
</dbReference>
<evidence type="ECO:0000313" key="2">
    <source>
        <dbReference type="Proteomes" id="UP000651728"/>
    </source>
</evidence>
<evidence type="ECO:0000313" key="1">
    <source>
        <dbReference type="EMBL" id="GIH33603.1"/>
    </source>
</evidence>
<keyword evidence="2" id="KW-1185">Reference proteome</keyword>
<comment type="caution">
    <text evidence="1">The sequence shown here is derived from an EMBL/GenBank/DDBJ whole genome shotgun (WGS) entry which is preliminary data.</text>
</comment>